<dbReference type="PROSITE" id="PS51318">
    <property type="entry name" value="TAT"/>
    <property type="match status" value="1"/>
</dbReference>
<evidence type="ECO:0000256" key="4">
    <source>
        <dbReference type="SAM" id="SignalP"/>
    </source>
</evidence>
<dbReference type="GO" id="GO:0042597">
    <property type="term" value="C:periplasmic space"/>
    <property type="evidence" value="ECO:0007669"/>
    <property type="project" value="UniProtKB-SubCell"/>
</dbReference>
<organism evidence="5">
    <name type="scientific">uncultured Thermomicrobiales bacterium</name>
    <dbReference type="NCBI Taxonomy" id="1645740"/>
    <lineage>
        <taxon>Bacteria</taxon>
        <taxon>Pseudomonadati</taxon>
        <taxon>Thermomicrobiota</taxon>
        <taxon>Thermomicrobia</taxon>
        <taxon>Thermomicrobiales</taxon>
        <taxon>environmental samples</taxon>
    </lineage>
</organism>
<name>A0A6J4VE52_9BACT</name>
<accession>A0A6J4VE52</accession>
<comment type="subcellular location">
    <subcellularLocation>
        <location evidence="1">Periplasm</location>
    </subcellularLocation>
</comment>
<dbReference type="Pfam" id="PF13416">
    <property type="entry name" value="SBP_bac_8"/>
    <property type="match status" value="1"/>
</dbReference>
<evidence type="ECO:0008006" key="6">
    <source>
        <dbReference type="Google" id="ProtNLM"/>
    </source>
</evidence>
<gene>
    <name evidence="5" type="ORF">AVDCRST_MAG18-2573</name>
</gene>
<dbReference type="Gene3D" id="3.40.190.10">
    <property type="entry name" value="Periplasmic binding protein-like II"/>
    <property type="match status" value="1"/>
</dbReference>
<dbReference type="InterPro" id="IPR050490">
    <property type="entry name" value="Bact_solute-bd_prot1"/>
</dbReference>
<feature type="chain" id="PRO_5027054430" description="ABC transporter, substrate-binding protein (Cluster 1, maltose/g3p/polyamine/iron)" evidence="4">
    <location>
        <begin position="25"/>
        <end position="488"/>
    </location>
</feature>
<dbReference type="EMBL" id="CADCWN010000198">
    <property type="protein sequence ID" value="CAA9576208.1"/>
    <property type="molecule type" value="Genomic_DNA"/>
</dbReference>
<feature type="region of interest" description="Disordered" evidence="3">
    <location>
        <begin position="33"/>
        <end position="55"/>
    </location>
</feature>
<evidence type="ECO:0000256" key="1">
    <source>
        <dbReference type="ARBA" id="ARBA00004418"/>
    </source>
</evidence>
<reference evidence="5" key="1">
    <citation type="submission" date="2020-02" db="EMBL/GenBank/DDBJ databases">
        <authorList>
            <person name="Meier V. D."/>
        </authorList>
    </citation>
    <scope>NUCLEOTIDE SEQUENCE</scope>
    <source>
        <strain evidence="5">AVDCRST_MAG18</strain>
    </source>
</reference>
<dbReference type="AlphaFoldDB" id="A0A6J4VE52"/>
<protein>
    <recommendedName>
        <fullName evidence="6">ABC transporter, substrate-binding protein (Cluster 1, maltose/g3p/polyamine/iron)</fullName>
    </recommendedName>
</protein>
<comment type="similarity">
    <text evidence="2">Belongs to the bacterial solute-binding protein 1 family.</text>
</comment>
<feature type="signal peptide" evidence="4">
    <location>
        <begin position="1"/>
        <end position="24"/>
    </location>
</feature>
<dbReference type="PANTHER" id="PTHR43649:SF12">
    <property type="entry name" value="DIACETYLCHITOBIOSE BINDING PROTEIN DASA"/>
    <property type="match status" value="1"/>
</dbReference>
<proteinExistence type="inferred from homology"/>
<feature type="compositionally biased region" description="Low complexity" evidence="3">
    <location>
        <begin position="46"/>
        <end position="55"/>
    </location>
</feature>
<dbReference type="InterPro" id="IPR006311">
    <property type="entry name" value="TAT_signal"/>
</dbReference>
<keyword evidence="4" id="KW-0732">Signal</keyword>
<evidence type="ECO:0000256" key="2">
    <source>
        <dbReference type="ARBA" id="ARBA00008520"/>
    </source>
</evidence>
<dbReference type="PANTHER" id="PTHR43649">
    <property type="entry name" value="ARABINOSE-BINDING PROTEIN-RELATED"/>
    <property type="match status" value="1"/>
</dbReference>
<evidence type="ECO:0000313" key="5">
    <source>
        <dbReference type="EMBL" id="CAA9576208.1"/>
    </source>
</evidence>
<evidence type="ECO:0000256" key="3">
    <source>
        <dbReference type="SAM" id="MobiDB-lite"/>
    </source>
</evidence>
<dbReference type="InterPro" id="IPR006059">
    <property type="entry name" value="SBP"/>
</dbReference>
<sequence length="488" mass="51316">MAAAVSRRRFLGGSLGLAGATLLAACGTGTATTQTTASTPVPAGGAAVSTAPTPRPSAAASTAASAVPAASAAPAASTAASTVGSLPGRLIEIDYWHRSTGDAAKAFETLAADFNKQYEGKIKVTPGAQGSIADLNKKVRAAAAGGGLPGALMADDYDVTQYAYSKIIVDLEPYLGDPQQGFSAEQRADFLPSQINRHKLAIYNNQMMAFPQGFSAFATYWNVDALQKAGLSGPPKTWREFPDHVRAIAKANPGMAGWFIGGAGDRFISSMLTAGVDWLSADGKTTNFDRPEAVEIMTWWKQLYDEKLLDIPKESARDLFVAQKSAYFMDSSGNAVGFANLVKDFRWDVAMPPQGAAGGTVTETYGPVNVIPKTDAEKKLAGWLWLKWLSTPAPLASWVAATSYFPSTKSAAEGPALKEFYAKNVPAAKALREIAPNARILAPSPALTQVRGQIVADAVNQVLLGQLAPDAGVKKMKAEADKAVRETL</sequence>
<dbReference type="PROSITE" id="PS51257">
    <property type="entry name" value="PROKAR_LIPOPROTEIN"/>
    <property type="match status" value="1"/>
</dbReference>
<dbReference type="SUPFAM" id="SSF53850">
    <property type="entry name" value="Periplasmic binding protein-like II"/>
    <property type="match status" value="1"/>
</dbReference>